<protein>
    <submittedName>
        <fullName evidence="1">Uncharacterized protein</fullName>
    </submittedName>
</protein>
<proteinExistence type="predicted"/>
<sequence length="70" mass="7891">MAGVDSLHGEQERSFTERVQAILVTGRLSISPHILELLALPTLEDLEADYRACLRSGFVQPSHCIEWRLD</sequence>
<evidence type="ECO:0000313" key="2">
    <source>
        <dbReference type="Proteomes" id="UP000827872"/>
    </source>
</evidence>
<comment type="caution">
    <text evidence="1">The sequence shown here is derived from an EMBL/GenBank/DDBJ whole genome shotgun (WGS) entry which is preliminary data.</text>
</comment>
<dbReference type="Proteomes" id="UP000827872">
    <property type="component" value="Linkage Group LG11"/>
</dbReference>
<name>A0ACB8FW05_9SAUR</name>
<evidence type="ECO:0000313" key="1">
    <source>
        <dbReference type="EMBL" id="KAH8011114.1"/>
    </source>
</evidence>
<dbReference type="EMBL" id="CM037624">
    <property type="protein sequence ID" value="KAH8011114.1"/>
    <property type="molecule type" value="Genomic_DNA"/>
</dbReference>
<accession>A0ACB8FW05</accession>
<reference evidence="1" key="1">
    <citation type="submission" date="2021-08" db="EMBL/GenBank/DDBJ databases">
        <title>The first chromosome-level gecko genome reveals the dynamic sex chromosomes of Neotropical dwarf geckos (Sphaerodactylidae: Sphaerodactylus).</title>
        <authorList>
            <person name="Pinto B.J."/>
            <person name="Keating S.E."/>
            <person name="Gamble T."/>
        </authorList>
    </citation>
    <scope>NUCLEOTIDE SEQUENCE</scope>
    <source>
        <strain evidence="1">TG3544</strain>
    </source>
</reference>
<gene>
    <name evidence="1" type="ORF">K3G42_018723</name>
</gene>
<organism evidence="1 2">
    <name type="scientific">Sphaerodactylus townsendi</name>
    <dbReference type="NCBI Taxonomy" id="933632"/>
    <lineage>
        <taxon>Eukaryota</taxon>
        <taxon>Metazoa</taxon>
        <taxon>Chordata</taxon>
        <taxon>Craniata</taxon>
        <taxon>Vertebrata</taxon>
        <taxon>Euteleostomi</taxon>
        <taxon>Lepidosauria</taxon>
        <taxon>Squamata</taxon>
        <taxon>Bifurcata</taxon>
        <taxon>Gekkota</taxon>
        <taxon>Sphaerodactylidae</taxon>
        <taxon>Sphaerodactylus</taxon>
    </lineage>
</organism>
<keyword evidence="2" id="KW-1185">Reference proteome</keyword>